<dbReference type="InterPro" id="IPR052020">
    <property type="entry name" value="Cyclic_di-GMP/3'3'-cGAMP_PDE"/>
</dbReference>
<reference evidence="3 4" key="1">
    <citation type="submission" date="2024-08" db="EMBL/GenBank/DDBJ databases">
        <authorList>
            <person name="Lu H."/>
        </authorList>
    </citation>
    <scope>NUCLEOTIDE SEQUENCE [LARGE SCALE GENOMIC DNA]</scope>
    <source>
        <strain evidence="3 4">BYS87W</strain>
    </source>
</reference>
<evidence type="ECO:0000256" key="1">
    <source>
        <dbReference type="SAM" id="MobiDB-lite"/>
    </source>
</evidence>
<name>A0ABW7H059_9BURK</name>
<gene>
    <name evidence="3" type="ORF">ACG01O_13445</name>
</gene>
<dbReference type="PROSITE" id="PS51832">
    <property type="entry name" value="HD_GYP"/>
    <property type="match status" value="1"/>
</dbReference>
<dbReference type="EMBL" id="JBIGIB010000003">
    <property type="protein sequence ID" value="MFG6467623.1"/>
    <property type="molecule type" value="Genomic_DNA"/>
</dbReference>
<dbReference type="Proteomes" id="UP001606303">
    <property type="component" value="Unassembled WGS sequence"/>
</dbReference>
<dbReference type="GO" id="GO:0016787">
    <property type="term" value="F:hydrolase activity"/>
    <property type="evidence" value="ECO:0007669"/>
    <property type="project" value="UniProtKB-KW"/>
</dbReference>
<dbReference type="Gene3D" id="1.10.3210.10">
    <property type="entry name" value="Hypothetical protein af1432"/>
    <property type="match status" value="1"/>
</dbReference>
<evidence type="ECO:0000313" key="3">
    <source>
        <dbReference type="EMBL" id="MFG6467623.1"/>
    </source>
</evidence>
<accession>A0ABW7H059</accession>
<comment type="caution">
    <text evidence="3">The sequence shown here is derived from an EMBL/GenBank/DDBJ whole genome shotgun (WGS) entry which is preliminary data.</text>
</comment>
<sequence>MPLSASLDLPACRPEPASEAPAWAGPNPVGRLAEALALHLGWTAPEARVLRAATEPRPTDPAAATLAAEFARHQHERWDGNGRPLGLRDTQIPPACRLLAVVTCFHTLTRPRPFRPARAEDCALAMLAEQAGQAFDPALVAAFLHHAPGLLDRWGHDVD</sequence>
<dbReference type="CDD" id="cd00077">
    <property type="entry name" value="HDc"/>
    <property type="match status" value="1"/>
</dbReference>
<dbReference type="PANTHER" id="PTHR45228:SF1">
    <property type="entry name" value="CYCLIC DI-GMP PHOSPHODIESTERASE TM_0186"/>
    <property type="match status" value="1"/>
</dbReference>
<dbReference type="SUPFAM" id="SSF109604">
    <property type="entry name" value="HD-domain/PDEase-like"/>
    <property type="match status" value="1"/>
</dbReference>
<dbReference type="InterPro" id="IPR003607">
    <property type="entry name" value="HD/PDEase_dom"/>
</dbReference>
<dbReference type="EC" id="3.1.4.-" evidence="3"/>
<dbReference type="PANTHER" id="PTHR45228">
    <property type="entry name" value="CYCLIC DI-GMP PHOSPHODIESTERASE TM_0186-RELATED"/>
    <property type="match status" value="1"/>
</dbReference>
<evidence type="ECO:0000313" key="4">
    <source>
        <dbReference type="Proteomes" id="UP001606303"/>
    </source>
</evidence>
<organism evidence="3 4">
    <name type="scientific">Pelomonas baiyunensis</name>
    <dbReference type="NCBI Taxonomy" id="3299026"/>
    <lineage>
        <taxon>Bacteria</taxon>
        <taxon>Pseudomonadati</taxon>
        <taxon>Pseudomonadota</taxon>
        <taxon>Betaproteobacteria</taxon>
        <taxon>Burkholderiales</taxon>
        <taxon>Sphaerotilaceae</taxon>
        <taxon>Roseateles</taxon>
    </lineage>
</organism>
<dbReference type="Pfam" id="PF13487">
    <property type="entry name" value="HD_5"/>
    <property type="match status" value="1"/>
</dbReference>
<keyword evidence="4" id="KW-1185">Reference proteome</keyword>
<proteinExistence type="predicted"/>
<evidence type="ECO:0000259" key="2">
    <source>
        <dbReference type="PROSITE" id="PS51832"/>
    </source>
</evidence>
<feature type="region of interest" description="Disordered" evidence="1">
    <location>
        <begin position="1"/>
        <end position="26"/>
    </location>
</feature>
<protein>
    <submittedName>
        <fullName evidence="3">HD-GYP domain-containing protein</fullName>
        <ecNumber evidence="3">3.1.4.-</ecNumber>
    </submittedName>
</protein>
<keyword evidence="3" id="KW-0378">Hydrolase</keyword>
<dbReference type="RefSeq" id="WP_394385374.1">
    <property type="nucleotide sequence ID" value="NZ_JBIGIB010000003.1"/>
</dbReference>
<dbReference type="InterPro" id="IPR037522">
    <property type="entry name" value="HD_GYP_dom"/>
</dbReference>
<feature type="domain" description="HD-GYP" evidence="2">
    <location>
        <begin position="1"/>
        <end position="159"/>
    </location>
</feature>